<name>A0ABN1ZST1_9ACTN</name>
<dbReference type="Proteomes" id="UP001501470">
    <property type="component" value="Unassembled WGS sequence"/>
</dbReference>
<evidence type="ECO:0000256" key="1">
    <source>
        <dbReference type="SAM" id="MobiDB-lite"/>
    </source>
</evidence>
<keyword evidence="3" id="KW-1185">Reference proteome</keyword>
<evidence type="ECO:0000313" key="2">
    <source>
        <dbReference type="EMBL" id="GAA1503578.1"/>
    </source>
</evidence>
<dbReference type="EMBL" id="BAAAQD010000002">
    <property type="protein sequence ID" value="GAA1503578.1"/>
    <property type="molecule type" value="Genomic_DNA"/>
</dbReference>
<dbReference type="InterPro" id="IPR025855">
    <property type="entry name" value="Replic_Relax"/>
</dbReference>
<protein>
    <recommendedName>
        <fullName evidence="4">Protein involved in plasmid replication-relaxation</fullName>
    </recommendedName>
</protein>
<gene>
    <name evidence="2" type="ORF">GCM10009827_015830</name>
</gene>
<organism evidence="2 3">
    <name type="scientific">Dactylosporangium maewongense</name>
    <dbReference type="NCBI Taxonomy" id="634393"/>
    <lineage>
        <taxon>Bacteria</taxon>
        <taxon>Bacillati</taxon>
        <taxon>Actinomycetota</taxon>
        <taxon>Actinomycetes</taxon>
        <taxon>Micromonosporales</taxon>
        <taxon>Micromonosporaceae</taxon>
        <taxon>Dactylosporangium</taxon>
    </lineage>
</organism>
<feature type="region of interest" description="Disordered" evidence="1">
    <location>
        <begin position="295"/>
        <end position="317"/>
    </location>
</feature>
<evidence type="ECO:0008006" key="4">
    <source>
        <dbReference type="Google" id="ProtNLM"/>
    </source>
</evidence>
<evidence type="ECO:0000313" key="3">
    <source>
        <dbReference type="Proteomes" id="UP001501470"/>
    </source>
</evidence>
<feature type="compositionally biased region" description="Basic and acidic residues" evidence="1">
    <location>
        <begin position="295"/>
        <end position="304"/>
    </location>
</feature>
<reference evidence="2 3" key="1">
    <citation type="journal article" date="2019" name="Int. J. Syst. Evol. Microbiol.">
        <title>The Global Catalogue of Microorganisms (GCM) 10K type strain sequencing project: providing services to taxonomists for standard genome sequencing and annotation.</title>
        <authorList>
            <consortium name="The Broad Institute Genomics Platform"/>
            <consortium name="The Broad Institute Genome Sequencing Center for Infectious Disease"/>
            <person name="Wu L."/>
            <person name="Ma J."/>
        </authorList>
    </citation>
    <scope>NUCLEOTIDE SEQUENCE [LARGE SCALE GENOMIC DNA]</scope>
    <source>
        <strain evidence="2 3">JCM 15933</strain>
    </source>
</reference>
<dbReference type="Pfam" id="PF13814">
    <property type="entry name" value="Replic_Relax"/>
    <property type="match status" value="1"/>
</dbReference>
<accession>A0ABN1ZST1</accession>
<comment type="caution">
    <text evidence="2">The sequence shown here is derived from an EMBL/GenBank/DDBJ whole genome shotgun (WGS) entry which is preliminary data.</text>
</comment>
<sequence>MSSNRPDPSRFSPAGPPSKSKAKPRVPPPSARPDPLAVYRRITARDRALLSLLAEHYLLSAPQIASAFFDGLRTAQRRLTILHRLDVLHRFALANPANTAVPYLYALGPVGLQMFPTVYNNPDPTHHHAHPRAPRTSLERARRIAASRKAAHLIGANQFFIDLLTAARHHPGTELLRWWSEQHATDVYALADIRPDGHGIWHAEHRTVGFFLEHDNSTENLARVIAKLRGYERLAAFGPRYPVLLWVPSRDRETNLLRLLAGLDTAMPIATAVHSPDPAGRVWTLAADPDHRRRLHELPSDHGPHAATNPSRYLDDD</sequence>
<proteinExistence type="predicted"/>
<dbReference type="RefSeq" id="WP_344501115.1">
    <property type="nucleotide sequence ID" value="NZ_BAAAQD010000002.1"/>
</dbReference>
<feature type="region of interest" description="Disordered" evidence="1">
    <location>
        <begin position="1"/>
        <end position="34"/>
    </location>
</feature>